<dbReference type="EMBL" id="JAYWIO010000007">
    <property type="protein sequence ID" value="KAK7250586.1"/>
    <property type="molecule type" value="Genomic_DNA"/>
</dbReference>
<reference evidence="1 2" key="1">
    <citation type="submission" date="2024-01" db="EMBL/GenBank/DDBJ databases">
        <title>The genomes of 5 underutilized Papilionoideae crops provide insights into root nodulation and disease resistanc.</title>
        <authorList>
            <person name="Yuan L."/>
        </authorList>
    </citation>
    <scope>NUCLEOTIDE SEQUENCE [LARGE SCALE GENOMIC DNA]</scope>
    <source>
        <strain evidence="1">ZHUSHIDOU_FW_LH</strain>
        <tissue evidence="1">Leaf</tissue>
    </source>
</reference>
<dbReference type="PANTHER" id="PTHR33883">
    <property type="entry name" value="WPP DOMAIN-ASSOCIATED PROTEIN"/>
    <property type="match status" value="1"/>
</dbReference>
<proteinExistence type="predicted"/>
<evidence type="ECO:0000313" key="2">
    <source>
        <dbReference type="Proteomes" id="UP001372338"/>
    </source>
</evidence>
<accession>A0AAN9E7Z3</accession>
<protein>
    <submittedName>
        <fullName evidence="1">Uncharacterized protein</fullName>
    </submittedName>
</protein>
<sequence>MSTNEECQLKLTSAFLPLLNVSQTFEESEGMVCQKFEMTTVRLENMKSTLVSVAELVDCLRSKELLYQKALNRRCQNLQIAEAEVDLLGDQVDKLLTLLEKIYVTLHYHAPELQQYLEVSNILELITFWS</sequence>
<dbReference type="AlphaFoldDB" id="A0AAN9E7Z3"/>
<keyword evidence="2" id="KW-1185">Reference proteome</keyword>
<dbReference type="InterPro" id="IPR037490">
    <property type="entry name" value="WAP"/>
</dbReference>
<name>A0AAN9E7Z3_CROPI</name>
<comment type="caution">
    <text evidence="1">The sequence shown here is derived from an EMBL/GenBank/DDBJ whole genome shotgun (WGS) entry which is preliminary data.</text>
</comment>
<dbReference type="PANTHER" id="PTHR33883:SF7">
    <property type="entry name" value="OS04G0521600 PROTEIN"/>
    <property type="match status" value="1"/>
</dbReference>
<dbReference type="Proteomes" id="UP001372338">
    <property type="component" value="Unassembled WGS sequence"/>
</dbReference>
<evidence type="ECO:0000313" key="1">
    <source>
        <dbReference type="EMBL" id="KAK7250586.1"/>
    </source>
</evidence>
<organism evidence="1 2">
    <name type="scientific">Crotalaria pallida</name>
    <name type="common">Smooth rattlebox</name>
    <name type="synonym">Crotalaria striata</name>
    <dbReference type="NCBI Taxonomy" id="3830"/>
    <lineage>
        <taxon>Eukaryota</taxon>
        <taxon>Viridiplantae</taxon>
        <taxon>Streptophyta</taxon>
        <taxon>Embryophyta</taxon>
        <taxon>Tracheophyta</taxon>
        <taxon>Spermatophyta</taxon>
        <taxon>Magnoliopsida</taxon>
        <taxon>eudicotyledons</taxon>
        <taxon>Gunneridae</taxon>
        <taxon>Pentapetalae</taxon>
        <taxon>rosids</taxon>
        <taxon>fabids</taxon>
        <taxon>Fabales</taxon>
        <taxon>Fabaceae</taxon>
        <taxon>Papilionoideae</taxon>
        <taxon>50 kb inversion clade</taxon>
        <taxon>genistoids sensu lato</taxon>
        <taxon>core genistoids</taxon>
        <taxon>Crotalarieae</taxon>
        <taxon>Crotalaria</taxon>
    </lineage>
</organism>
<gene>
    <name evidence="1" type="ORF">RIF29_33110</name>
</gene>